<evidence type="ECO:0000313" key="2">
    <source>
        <dbReference type="EMBL" id="KAK8064236.1"/>
    </source>
</evidence>
<evidence type="ECO:0000313" key="3">
    <source>
        <dbReference type="Proteomes" id="UP001446871"/>
    </source>
</evidence>
<sequence>MVDKSPKNIVASCTVLSIYNPNLLPLSSIPTYHNVVSEEVVVALVLGVPSLLVAAISLWITYLTYSHSRSPPSPPVSRIPSWPAAQYPVPLSHDTWPSSESSVHGANTPVNVRWAAATASCVSRSQFTRGFMETWDHQVPWGFEMHTP</sequence>
<name>A0ABR1V1R6_9PEZI</name>
<protein>
    <submittedName>
        <fullName evidence="2">Uncharacterized protein</fullName>
    </submittedName>
</protein>
<proteinExistence type="predicted"/>
<keyword evidence="1" id="KW-0472">Membrane</keyword>
<dbReference type="Proteomes" id="UP001446871">
    <property type="component" value="Unassembled WGS sequence"/>
</dbReference>
<keyword evidence="1" id="KW-1133">Transmembrane helix</keyword>
<evidence type="ECO:0000256" key="1">
    <source>
        <dbReference type="SAM" id="Phobius"/>
    </source>
</evidence>
<reference evidence="2 3" key="1">
    <citation type="submission" date="2023-01" db="EMBL/GenBank/DDBJ databases">
        <title>Analysis of 21 Apiospora genomes using comparative genomics revels a genus with tremendous synthesis potential of carbohydrate active enzymes and secondary metabolites.</title>
        <authorList>
            <person name="Sorensen T."/>
        </authorList>
    </citation>
    <scope>NUCLEOTIDE SEQUENCE [LARGE SCALE GENOMIC DNA]</scope>
    <source>
        <strain evidence="2 3">CBS 83171</strain>
    </source>
</reference>
<keyword evidence="1" id="KW-0812">Transmembrane</keyword>
<gene>
    <name evidence="2" type="ORF">PG996_008888</name>
</gene>
<accession>A0ABR1V1R6</accession>
<organism evidence="2 3">
    <name type="scientific">Apiospora saccharicola</name>
    <dbReference type="NCBI Taxonomy" id="335842"/>
    <lineage>
        <taxon>Eukaryota</taxon>
        <taxon>Fungi</taxon>
        <taxon>Dikarya</taxon>
        <taxon>Ascomycota</taxon>
        <taxon>Pezizomycotina</taxon>
        <taxon>Sordariomycetes</taxon>
        <taxon>Xylariomycetidae</taxon>
        <taxon>Amphisphaeriales</taxon>
        <taxon>Apiosporaceae</taxon>
        <taxon>Apiospora</taxon>
    </lineage>
</organism>
<dbReference type="EMBL" id="JAQQWM010000005">
    <property type="protein sequence ID" value="KAK8064236.1"/>
    <property type="molecule type" value="Genomic_DNA"/>
</dbReference>
<comment type="caution">
    <text evidence="2">The sequence shown here is derived from an EMBL/GenBank/DDBJ whole genome shotgun (WGS) entry which is preliminary data.</text>
</comment>
<keyword evidence="3" id="KW-1185">Reference proteome</keyword>
<feature type="transmembrane region" description="Helical" evidence="1">
    <location>
        <begin position="40"/>
        <end position="65"/>
    </location>
</feature>